<evidence type="ECO:0000313" key="4">
    <source>
        <dbReference type="Proteomes" id="UP000597762"/>
    </source>
</evidence>
<sequence>MFFLQVSVWCLSFRRCQSGDAMSCPSRRCQSGDAIGVKYVPSFQSGDARDVLFAGVSLDAMFFPQVSVSGEIEMFFHIISIDFIQSFSCPFSLSLPSFCLPDAGVQSGVAYIWWFFIISSSSFFFFILFQVISPAHSSSSPFSLSLPSFFFPFFIMSLLILLHPFFIISPLILIS</sequence>
<dbReference type="Proteomes" id="UP000597762">
    <property type="component" value="Unassembled WGS sequence"/>
</dbReference>
<accession>A0A812CRZ0</accession>
<evidence type="ECO:0000313" key="3">
    <source>
        <dbReference type="EMBL" id="CAE1274705.1"/>
    </source>
</evidence>
<protein>
    <submittedName>
        <fullName evidence="3">Uncharacterized protein</fullName>
    </submittedName>
</protein>
<proteinExistence type="predicted"/>
<keyword evidence="2" id="KW-0732">Signal</keyword>
<keyword evidence="1" id="KW-0472">Membrane</keyword>
<keyword evidence="1" id="KW-0812">Transmembrane</keyword>
<dbReference type="AlphaFoldDB" id="A0A812CRZ0"/>
<name>A0A812CRZ0_ACAPH</name>
<organism evidence="3 4">
    <name type="scientific">Acanthosepion pharaonis</name>
    <name type="common">Pharaoh cuttlefish</name>
    <name type="synonym">Sepia pharaonis</name>
    <dbReference type="NCBI Taxonomy" id="158019"/>
    <lineage>
        <taxon>Eukaryota</taxon>
        <taxon>Metazoa</taxon>
        <taxon>Spiralia</taxon>
        <taxon>Lophotrochozoa</taxon>
        <taxon>Mollusca</taxon>
        <taxon>Cephalopoda</taxon>
        <taxon>Coleoidea</taxon>
        <taxon>Decapodiformes</taxon>
        <taxon>Sepiida</taxon>
        <taxon>Sepiina</taxon>
        <taxon>Sepiidae</taxon>
        <taxon>Acanthosepion</taxon>
    </lineage>
</organism>
<evidence type="ECO:0000256" key="2">
    <source>
        <dbReference type="SAM" id="SignalP"/>
    </source>
</evidence>
<feature type="transmembrane region" description="Helical" evidence="1">
    <location>
        <begin position="149"/>
        <end position="174"/>
    </location>
</feature>
<keyword evidence="4" id="KW-1185">Reference proteome</keyword>
<feature type="signal peptide" evidence="2">
    <location>
        <begin position="1"/>
        <end position="18"/>
    </location>
</feature>
<evidence type="ECO:0000256" key="1">
    <source>
        <dbReference type="SAM" id="Phobius"/>
    </source>
</evidence>
<feature type="transmembrane region" description="Helical" evidence="1">
    <location>
        <begin position="111"/>
        <end position="129"/>
    </location>
</feature>
<comment type="caution">
    <text evidence="3">The sequence shown here is derived from an EMBL/GenBank/DDBJ whole genome shotgun (WGS) entry which is preliminary data.</text>
</comment>
<keyword evidence="1" id="KW-1133">Transmembrane helix</keyword>
<reference evidence="3" key="1">
    <citation type="submission" date="2021-01" db="EMBL/GenBank/DDBJ databases">
        <authorList>
            <person name="Li R."/>
            <person name="Bekaert M."/>
        </authorList>
    </citation>
    <scope>NUCLEOTIDE SEQUENCE</scope>
    <source>
        <strain evidence="3">Farmed</strain>
    </source>
</reference>
<gene>
    <name evidence="3" type="ORF">SPHA_39035</name>
</gene>
<dbReference type="EMBL" id="CAHIKZ030001800">
    <property type="protein sequence ID" value="CAE1274705.1"/>
    <property type="molecule type" value="Genomic_DNA"/>
</dbReference>
<feature type="chain" id="PRO_5032380642" evidence="2">
    <location>
        <begin position="19"/>
        <end position="175"/>
    </location>
</feature>